<name>A0A8J3PIV7_9ACTN</name>
<evidence type="ECO:0000313" key="2">
    <source>
        <dbReference type="Proteomes" id="UP000660339"/>
    </source>
</evidence>
<proteinExistence type="predicted"/>
<sequence>MPSGLYWPGIVACGAKVVLPGAVNTTELPDAGNRPGPPVLWYVNRTGPVSPGAMTAVLGTSWPTKGSATAGVAHIAVRASVAPTPTAARLRWDFRGITIFLVDGFGHGRAHTSPEIIY</sequence>
<reference evidence="1" key="1">
    <citation type="submission" date="2021-01" db="EMBL/GenBank/DDBJ databases">
        <title>Whole genome shotgun sequence of Catellatospora methionotrophica NBRC 14553.</title>
        <authorList>
            <person name="Komaki H."/>
            <person name="Tamura T."/>
        </authorList>
    </citation>
    <scope>NUCLEOTIDE SEQUENCE</scope>
    <source>
        <strain evidence="1">NBRC 14553</strain>
    </source>
</reference>
<organism evidence="1 2">
    <name type="scientific">Catellatospora methionotrophica</name>
    <dbReference type="NCBI Taxonomy" id="121620"/>
    <lineage>
        <taxon>Bacteria</taxon>
        <taxon>Bacillati</taxon>
        <taxon>Actinomycetota</taxon>
        <taxon>Actinomycetes</taxon>
        <taxon>Micromonosporales</taxon>
        <taxon>Micromonosporaceae</taxon>
        <taxon>Catellatospora</taxon>
    </lineage>
</organism>
<comment type="caution">
    <text evidence="1">The sequence shown here is derived from an EMBL/GenBank/DDBJ whole genome shotgun (WGS) entry which is preliminary data.</text>
</comment>
<keyword evidence="2" id="KW-1185">Reference proteome</keyword>
<accession>A0A8J3PIV7</accession>
<dbReference type="AlphaFoldDB" id="A0A8J3PIV7"/>
<evidence type="ECO:0000313" key="1">
    <source>
        <dbReference type="EMBL" id="GIG16796.1"/>
    </source>
</evidence>
<protein>
    <submittedName>
        <fullName evidence="1">Uncharacterized protein</fullName>
    </submittedName>
</protein>
<dbReference type="Proteomes" id="UP000660339">
    <property type="component" value="Unassembled WGS sequence"/>
</dbReference>
<gene>
    <name evidence="1" type="ORF">Cme02nite_51280</name>
</gene>
<dbReference type="EMBL" id="BONJ01000028">
    <property type="protein sequence ID" value="GIG16796.1"/>
    <property type="molecule type" value="Genomic_DNA"/>
</dbReference>